<dbReference type="AlphaFoldDB" id="A0A8H3IL95"/>
<protein>
    <recommendedName>
        <fullName evidence="2">DUF6594 domain-containing protein</fullName>
    </recommendedName>
</protein>
<keyword evidence="4" id="KW-1185">Reference proteome</keyword>
<name>A0A8H3IL95_9LECA</name>
<keyword evidence="1" id="KW-1133">Transmembrane helix</keyword>
<keyword evidence="1" id="KW-0472">Membrane</keyword>
<feature type="transmembrane region" description="Helical" evidence="1">
    <location>
        <begin position="202"/>
        <end position="222"/>
    </location>
</feature>
<feature type="transmembrane region" description="Helical" evidence="1">
    <location>
        <begin position="228"/>
        <end position="247"/>
    </location>
</feature>
<evidence type="ECO:0000313" key="3">
    <source>
        <dbReference type="EMBL" id="CAF9919505.1"/>
    </source>
</evidence>
<evidence type="ECO:0000313" key="4">
    <source>
        <dbReference type="Proteomes" id="UP000664169"/>
    </source>
</evidence>
<feature type="transmembrane region" description="Helical" evidence="1">
    <location>
        <begin position="254"/>
        <end position="273"/>
    </location>
</feature>
<dbReference type="PANTHER" id="PTHR34502">
    <property type="entry name" value="DUF6594 DOMAIN-CONTAINING PROTEIN-RELATED"/>
    <property type="match status" value="1"/>
</dbReference>
<proteinExistence type="predicted"/>
<dbReference type="Proteomes" id="UP000664169">
    <property type="component" value="Unassembled WGS sequence"/>
</dbReference>
<evidence type="ECO:0000256" key="1">
    <source>
        <dbReference type="SAM" id="Phobius"/>
    </source>
</evidence>
<keyword evidence="1" id="KW-0812">Transmembrane</keyword>
<dbReference type="EMBL" id="CAJPDQ010000014">
    <property type="protein sequence ID" value="CAF9919505.1"/>
    <property type="molecule type" value="Genomic_DNA"/>
</dbReference>
<gene>
    <name evidence="3" type="ORF">GOMPHAMPRED_001836</name>
</gene>
<comment type="caution">
    <text evidence="3">The sequence shown here is derived from an EMBL/GenBank/DDBJ whole genome shotgun (WGS) entry which is preliminary data.</text>
</comment>
<feature type="domain" description="DUF6594" evidence="2">
    <location>
        <begin position="22"/>
        <end position="269"/>
    </location>
</feature>
<evidence type="ECO:0000259" key="2">
    <source>
        <dbReference type="Pfam" id="PF20237"/>
    </source>
</evidence>
<organism evidence="3 4">
    <name type="scientific">Gomphillus americanus</name>
    <dbReference type="NCBI Taxonomy" id="1940652"/>
    <lineage>
        <taxon>Eukaryota</taxon>
        <taxon>Fungi</taxon>
        <taxon>Dikarya</taxon>
        <taxon>Ascomycota</taxon>
        <taxon>Pezizomycotina</taxon>
        <taxon>Lecanoromycetes</taxon>
        <taxon>OSLEUM clade</taxon>
        <taxon>Ostropomycetidae</taxon>
        <taxon>Ostropales</taxon>
        <taxon>Graphidaceae</taxon>
        <taxon>Gomphilloideae</taxon>
        <taxon>Gomphillus</taxon>
    </lineage>
</organism>
<reference evidence="3" key="1">
    <citation type="submission" date="2021-03" db="EMBL/GenBank/DDBJ databases">
        <authorList>
            <person name="Tagirdzhanova G."/>
        </authorList>
    </citation>
    <scope>NUCLEOTIDE SEQUENCE</scope>
</reference>
<sequence>MYHRMFLESGKAEEIEKSPPGYPQFSRLIGAHPDFCLSSRFSNARARILLQKQQRVESLEKKLEELDAQQQPALWLGSFDADGSQERRVVLENLDVALKDYDDMMMRTVEVLKLPKAPRRSIESLLNWTGGKGSICRTETAFLQRHDLCAVGGFQKYGIALMETLVEKTIVRLSQYTKQSKLRNGPASSRIFLFEENKLRNIAQFCITALLAILLLVPVIVIRATSNTTLQIFCVVLNSILFASLLTGPMNAPLGDVFGASATYTTLLVMFLASEQNLVPATG</sequence>
<dbReference type="InterPro" id="IPR046529">
    <property type="entry name" value="DUF6594"/>
</dbReference>
<dbReference type="Pfam" id="PF20237">
    <property type="entry name" value="DUF6594"/>
    <property type="match status" value="1"/>
</dbReference>
<accession>A0A8H3IL95</accession>
<dbReference type="OrthoDB" id="5341582at2759"/>
<dbReference type="PANTHER" id="PTHR34502:SF5">
    <property type="entry name" value="DUF6594 DOMAIN-CONTAINING PROTEIN"/>
    <property type="match status" value="1"/>
</dbReference>